<dbReference type="AlphaFoldDB" id="H2YDQ5"/>
<dbReference type="GO" id="GO:0000492">
    <property type="term" value="P:box C/D snoRNP assembly"/>
    <property type="evidence" value="ECO:0007669"/>
    <property type="project" value="TreeGrafter"/>
</dbReference>
<dbReference type="Proteomes" id="UP000007875">
    <property type="component" value="Unassembled WGS sequence"/>
</dbReference>
<dbReference type="GeneTree" id="ENSGT00510000048192"/>
<comment type="function">
    <text evidence="3">Involved in the assembly of C/D box small nucleolar ribonucleoprotein (snoRNP) particles. Recruits the SWI/SNF complex to the core promoter of rRNA genes and enhances pre-rRNA transcription. Mediates interaction of TELO2 with the R2TP complex which is necessary for the stability of MTOR and SMG1. Positively regulates the assembly and activity of the mTORC1 complex.</text>
</comment>
<dbReference type="GO" id="GO:0097255">
    <property type="term" value="C:R2TP complex"/>
    <property type="evidence" value="ECO:0007669"/>
    <property type="project" value="TreeGrafter"/>
</dbReference>
<dbReference type="GO" id="GO:0005737">
    <property type="term" value="C:cytoplasm"/>
    <property type="evidence" value="ECO:0007669"/>
    <property type="project" value="TreeGrafter"/>
</dbReference>
<dbReference type="GO" id="GO:1990904">
    <property type="term" value="C:ribonucleoprotein complex"/>
    <property type="evidence" value="ECO:0007669"/>
    <property type="project" value="TreeGrafter"/>
</dbReference>
<dbReference type="Pfam" id="PF08190">
    <property type="entry name" value="PIH1"/>
    <property type="match status" value="1"/>
</dbReference>
<dbReference type="Ensembl" id="ENSCSAVT00000003506.1">
    <property type="protein sequence ID" value="ENSCSAVP00000003453.1"/>
    <property type="gene ID" value="ENSCSAVG00000002055.1"/>
</dbReference>
<dbReference type="Pfam" id="PF18201">
    <property type="entry name" value="PIH1_CS"/>
    <property type="match status" value="1"/>
</dbReference>
<evidence type="ECO:0000259" key="5">
    <source>
        <dbReference type="Pfam" id="PF18201"/>
    </source>
</evidence>
<evidence type="ECO:0000256" key="3">
    <source>
        <dbReference type="ARBA" id="ARBA00046233"/>
    </source>
</evidence>
<evidence type="ECO:0000259" key="4">
    <source>
        <dbReference type="Pfam" id="PF08190"/>
    </source>
</evidence>
<keyword evidence="7" id="KW-1185">Reference proteome</keyword>
<proteinExistence type="inferred from homology"/>
<evidence type="ECO:0000313" key="6">
    <source>
        <dbReference type="Ensembl" id="ENSCSAVP00000003453.1"/>
    </source>
</evidence>
<accession>H2YDQ5</accession>
<dbReference type="HOGENOM" id="CLU_062696_0_0_1"/>
<reference evidence="6" key="2">
    <citation type="submission" date="2025-08" db="UniProtKB">
        <authorList>
            <consortium name="Ensembl"/>
        </authorList>
    </citation>
    <scope>IDENTIFICATION</scope>
</reference>
<reference evidence="7" key="1">
    <citation type="submission" date="2003-08" db="EMBL/GenBank/DDBJ databases">
        <authorList>
            <person name="Birren B."/>
            <person name="Nusbaum C."/>
            <person name="Abebe A."/>
            <person name="Abouelleil A."/>
            <person name="Adekoya E."/>
            <person name="Ait-zahra M."/>
            <person name="Allen N."/>
            <person name="Allen T."/>
            <person name="An P."/>
            <person name="Anderson M."/>
            <person name="Anderson S."/>
            <person name="Arachchi H."/>
            <person name="Armbruster J."/>
            <person name="Bachantsang P."/>
            <person name="Baldwin J."/>
            <person name="Barry A."/>
            <person name="Bayul T."/>
            <person name="Blitshsteyn B."/>
            <person name="Bloom T."/>
            <person name="Blye J."/>
            <person name="Boguslavskiy L."/>
            <person name="Borowsky M."/>
            <person name="Boukhgalter B."/>
            <person name="Brunache A."/>
            <person name="Butler J."/>
            <person name="Calixte N."/>
            <person name="Calvo S."/>
            <person name="Camarata J."/>
            <person name="Campo K."/>
            <person name="Chang J."/>
            <person name="Cheshatsang Y."/>
            <person name="Citroen M."/>
            <person name="Collymore A."/>
            <person name="Considine T."/>
            <person name="Cook A."/>
            <person name="Cooke P."/>
            <person name="Corum B."/>
            <person name="Cuomo C."/>
            <person name="David R."/>
            <person name="Dawoe T."/>
            <person name="Degray S."/>
            <person name="Dodge S."/>
            <person name="Dooley K."/>
            <person name="Dorje P."/>
            <person name="Dorjee K."/>
            <person name="Dorris L."/>
            <person name="Duffey N."/>
            <person name="Dupes A."/>
            <person name="Elkins T."/>
            <person name="Engels R."/>
            <person name="Erickson J."/>
            <person name="Farina A."/>
            <person name="Faro S."/>
            <person name="Ferreira P."/>
            <person name="Fischer H."/>
            <person name="Fitzgerald M."/>
            <person name="Foley K."/>
            <person name="Gage D."/>
            <person name="Galagan J."/>
            <person name="Gearin G."/>
            <person name="Gnerre S."/>
            <person name="Gnirke A."/>
            <person name="Goyette A."/>
            <person name="Graham J."/>
            <person name="Grandbois E."/>
            <person name="Gyaltsen K."/>
            <person name="Hafez N."/>
            <person name="Hagopian D."/>
            <person name="Hagos B."/>
            <person name="Hall J."/>
            <person name="Hatcher B."/>
            <person name="Heller A."/>
            <person name="Higgins H."/>
            <person name="Honan T."/>
            <person name="Horn A."/>
            <person name="Houde N."/>
            <person name="Hughes L."/>
            <person name="Hulme W."/>
            <person name="Husby E."/>
            <person name="Iliev I."/>
            <person name="Jaffe D."/>
            <person name="Jones C."/>
            <person name="Kamal M."/>
            <person name="Kamat A."/>
            <person name="Kamvysselis M."/>
            <person name="Karlsson E."/>
            <person name="Kells C."/>
            <person name="Kieu A."/>
            <person name="Kisner P."/>
            <person name="Kodira C."/>
            <person name="Kulbokas E."/>
            <person name="Labutti K."/>
            <person name="Lama D."/>
            <person name="Landers T."/>
            <person name="Leger J."/>
            <person name="Levine S."/>
            <person name="Lewis D."/>
            <person name="Lewis T."/>
            <person name="Lindblad-toh K."/>
            <person name="Liu X."/>
            <person name="Lokyitsang T."/>
            <person name="Lokyitsang Y."/>
            <person name="Lucien O."/>
            <person name="Lui A."/>
            <person name="Ma L.J."/>
            <person name="Mabbitt R."/>
            <person name="Macdonald J."/>
            <person name="Maclean C."/>
            <person name="Major J."/>
            <person name="Manning J."/>
            <person name="Marabella R."/>
            <person name="Maru K."/>
            <person name="Matthews C."/>
            <person name="Mauceli E."/>
            <person name="Mccarthy M."/>
            <person name="Mcdonough S."/>
            <person name="Mcghee T."/>
            <person name="Meldrim J."/>
            <person name="Meneus L."/>
            <person name="Mesirov J."/>
            <person name="Mihalev A."/>
            <person name="Mihova T."/>
            <person name="Mikkelsen T."/>
            <person name="Mlenga V."/>
            <person name="Moru K."/>
            <person name="Mozes J."/>
            <person name="Mulrain L."/>
            <person name="Munson G."/>
            <person name="Naylor J."/>
            <person name="Newes C."/>
            <person name="Nguyen C."/>
            <person name="Nguyen N."/>
            <person name="Nguyen T."/>
            <person name="Nicol R."/>
            <person name="Nielsen C."/>
            <person name="Nizzari M."/>
            <person name="Norbu C."/>
            <person name="Norbu N."/>
            <person name="O'donnell P."/>
            <person name="Okoawo O."/>
            <person name="O'leary S."/>
            <person name="Omotosho B."/>
            <person name="O'neill K."/>
            <person name="Osman S."/>
            <person name="Parker S."/>
            <person name="Perrin D."/>
            <person name="Phunkhang P."/>
            <person name="Piqani B."/>
            <person name="Purcell S."/>
            <person name="Rachupka T."/>
            <person name="Ramasamy U."/>
            <person name="Rameau R."/>
            <person name="Ray V."/>
            <person name="Raymond C."/>
            <person name="Retta R."/>
            <person name="Richardson S."/>
            <person name="Rise C."/>
            <person name="Rodriguez J."/>
            <person name="Rogers J."/>
            <person name="Rogov P."/>
            <person name="Rutman M."/>
            <person name="Schupbach R."/>
            <person name="Seaman C."/>
            <person name="Settipalli S."/>
            <person name="Sharpe T."/>
            <person name="Sheridan J."/>
            <person name="Sherpa N."/>
            <person name="Shi J."/>
            <person name="Smirnov S."/>
            <person name="Smith C."/>
            <person name="Sougnez C."/>
            <person name="Spencer B."/>
            <person name="Stalker J."/>
            <person name="Stange-thomann N."/>
            <person name="Stavropoulos S."/>
            <person name="Stetson K."/>
            <person name="Stone C."/>
            <person name="Stone S."/>
            <person name="Stubbs M."/>
            <person name="Talamas J."/>
            <person name="Tchuinga P."/>
            <person name="Tenzing P."/>
            <person name="Tesfaye S."/>
            <person name="Theodore J."/>
            <person name="Thoulutsang Y."/>
            <person name="Topham K."/>
            <person name="Towey S."/>
            <person name="Tsamla T."/>
            <person name="Tsomo N."/>
            <person name="Vallee D."/>
            <person name="Vassiliev H."/>
            <person name="Venkataraman V."/>
            <person name="Vinson J."/>
            <person name="Vo A."/>
            <person name="Wade C."/>
            <person name="Wang S."/>
            <person name="Wangchuk T."/>
            <person name="Wangdi T."/>
            <person name="Whittaker C."/>
            <person name="Wilkinson J."/>
            <person name="Wu Y."/>
            <person name="Wyman D."/>
            <person name="Yadav S."/>
            <person name="Yang S."/>
            <person name="Yang X."/>
            <person name="Yeager S."/>
            <person name="Yee E."/>
            <person name="Young G."/>
            <person name="Zainoun J."/>
            <person name="Zembeck L."/>
            <person name="Zimmer A."/>
            <person name="Zody M."/>
            <person name="Lander E."/>
        </authorList>
    </citation>
    <scope>NUCLEOTIDE SEQUENCE [LARGE SCALE GENOMIC DNA]</scope>
</reference>
<evidence type="ECO:0000256" key="1">
    <source>
        <dbReference type="ARBA" id="ARBA00008511"/>
    </source>
</evidence>
<comment type="similarity">
    <text evidence="1">Belongs to the PIH1 family.</text>
</comment>
<dbReference type="PANTHER" id="PTHR22997">
    <property type="entry name" value="PIH1 DOMAIN-CONTAINING PROTEIN 1"/>
    <property type="match status" value="1"/>
</dbReference>
<feature type="domain" description="PIH1D1/2/3 CS-like" evidence="5">
    <location>
        <begin position="233"/>
        <end position="305"/>
    </location>
</feature>
<dbReference type="STRING" id="51511.ENSCSAVP00000003453"/>
<feature type="domain" description="PIH1 N-terminal" evidence="4">
    <location>
        <begin position="47"/>
        <end position="199"/>
    </location>
</feature>
<dbReference type="eggNOG" id="KOG4356">
    <property type="taxonomic scope" value="Eukaryota"/>
</dbReference>
<dbReference type="GO" id="GO:0006364">
    <property type="term" value="P:rRNA processing"/>
    <property type="evidence" value="ECO:0007669"/>
    <property type="project" value="TreeGrafter"/>
</dbReference>
<evidence type="ECO:0000256" key="2">
    <source>
        <dbReference type="ARBA" id="ARBA00040540"/>
    </source>
</evidence>
<dbReference type="InterPro" id="IPR050734">
    <property type="entry name" value="PIH1/Kintoun_subfamily"/>
</dbReference>
<name>H2YDQ5_CIOSA</name>
<dbReference type="InterPro" id="IPR041442">
    <property type="entry name" value="PIH1D1/2/3_CS-like"/>
</dbReference>
<dbReference type="PANTHER" id="PTHR22997:SF0">
    <property type="entry name" value="PIH1 DOMAIN-CONTAINING PROTEIN 1"/>
    <property type="match status" value="1"/>
</dbReference>
<protein>
    <recommendedName>
        <fullName evidence="2">PIH1 domain-containing protein 1</fullName>
    </recommendedName>
</protein>
<dbReference type="InParanoid" id="H2YDQ5"/>
<reference evidence="6" key="3">
    <citation type="submission" date="2025-09" db="UniProtKB">
        <authorList>
            <consortium name="Ensembl"/>
        </authorList>
    </citation>
    <scope>IDENTIFICATION</scope>
</reference>
<organism evidence="6 7">
    <name type="scientific">Ciona savignyi</name>
    <name type="common">Pacific transparent sea squirt</name>
    <dbReference type="NCBI Taxonomy" id="51511"/>
    <lineage>
        <taxon>Eukaryota</taxon>
        <taxon>Metazoa</taxon>
        <taxon>Chordata</taxon>
        <taxon>Tunicata</taxon>
        <taxon>Ascidiacea</taxon>
        <taxon>Phlebobranchia</taxon>
        <taxon>Cionidae</taxon>
        <taxon>Ciona</taxon>
    </lineage>
</organism>
<evidence type="ECO:0000313" key="7">
    <source>
        <dbReference type="Proteomes" id="UP000007875"/>
    </source>
</evidence>
<sequence length="307" mass="35157">INRHSLILTLSNNFNEFNINFVGNLDDELQNMYKNLLLNSQAQDEDKEKEEKPWSSVKPTPGCCIKTKNLATNEKVFINVCTSSTIPIAESITENELISMLDKLENPDEIVNYRIPMSIGEAHAEIDNQGKGCIAYDVIINPNYLHTINNSKVFFGFFMSVVFEGLSQKYQIELDRNWILLRNKKFLGRIEDQNIRKRNLIQEMQSTQNKPLISEIKENIKKPKFEIVREPETGHPDFLVAEIQLPGVKKASSILVDIGEDRLVICTRPKQYLLDVFLPYDLLQEECGSQFDVSSSCLTITMPVQPQ</sequence>
<dbReference type="InterPro" id="IPR012981">
    <property type="entry name" value="PIH1_N"/>
</dbReference>
<dbReference type="OMA" id="KLKNRKC"/>